<evidence type="ECO:0000313" key="1">
    <source>
        <dbReference type="EMBL" id="PNT49471.1"/>
    </source>
</evidence>
<dbReference type="Proteomes" id="UP000006729">
    <property type="component" value="Chromosome 2"/>
</dbReference>
<name>A0A2K2BI70_POPTR</name>
<protein>
    <submittedName>
        <fullName evidence="1">Uncharacterized protein</fullName>
    </submittedName>
</protein>
<organism evidence="1 2">
    <name type="scientific">Populus trichocarpa</name>
    <name type="common">Western balsam poplar</name>
    <name type="synonym">Populus balsamifera subsp. trichocarpa</name>
    <dbReference type="NCBI Taxonomy" id="3694"/>
    <lineage>
        <taxon>Eukaryota</taxon>
        <taxon>Viridiplantae</taxon>
        <taxon>Streptophyta</taxon>
        <taxon>Embryophyta</taxon>
        <taxon>Tracheophyta</taxon>
        <taxon>Spermatophyta</taxon>
        <taxon>Magnoliopsida</taxon>
        <taxon>eudicotyledons</taxon>
        <taxon>Gunneridae</taxon>
        <taxon>Pentapetalae</taxon>
        <taxon>rosids</taxon>
        <taxon>fabids</taxon>
        <taxon>Malpighiales</taxon>
        <taxon>Salicaceae</taxon>
        <taxon>Saliceae</taxon>
        <taxon>Populus</taxon>
    </lineage>
</organism>
<dbReference type="AlphaFoldDB" id="A0A2K2BI70"/>
<evidence type="ECO:0000313" key="2">
    <source>
        <dbReference type="Proteomes" id="UP000006729"/>
    </source>
</evidence>
<gene>
    <name evidence="1" type="ORF">POPTR_002G131900</name>
</gene>
<dbReference type="EMBL" id="CM009291">
    <property type="protein sequence ID" value="PNT49471.1"/>
    <property type="molecule type" value="Genomic_DNA"/>
</dbReference>
<reference evidence="1 2" key="1">
    <citation type="journal article" date="2006" name="Science">
        <title>The genome of black cottonwood, Populus trichocarpa (Torr. &amp; Gray).</title>
        <authorList>
            <person name="Tuskan G.A."/>
            <person name="Difazio S."/>
            <person name="Jansson S."/>
            <person name="Bohlmann J."/>
            <person name="Grigoriev I."/>
            <person name="Hellsten U."/>
            <person name="Putnam N."/>
            <person name="Ralph S."/>
            <person name="Rombauts S."/>
            <person name="Salamov A."/>
            <person name="Schein J."/>
            <person name="Sterck L."/>
            <person name="Aerts A."/>
            <person name="Bhalerao R.R."/>
            <person name="Bhalerao R.P."/>
            <person name="Blaudez D."/>
            <person name="Boerjan W."/>
            <person name="Brun A."/>
            <person name="Brunner A."/>
            <person name="Busov V."/>
            <person name="Campbell M."/>
            <person name="Carlson J."/>
            <person name="Chalot M."/>
            <person name="Chapman J."/>
            <person name="Chen G.L."/>
            <person name="Cooper D."/>
            <person name="Coutinho P.M."/>
            <person name="Couturier J."/>
            <person name="Covert S."/>
            <person name="Cronk Q."/>
            <person name="Cunningham R."/>
            <person name="Davis J."/>
            <person name="Degroeve S."/>
            <person name="Dejardin A."/>
            <person name="Depamphilis C."/>
            <person name="Detter J."/>
            <person name="Dirks B."/>
            <person name="Dubchak I."/>
            <person name="Duplessis S."/>
            <person name="Ehlting J."/>
            <person name="Ellis B."/>
            <person name="Gendler K."/>
            <person name="Goodstein D."/>
            <person name="Gribskov M."/>
            <person name="Grimwood J."/>
            <person name="Groover A."/>
            <person name="Gunter L."/>
            <person name="Hamberger B."/>
            <person name="Heinze B."/>
            <person name="Helariutta Y."/>
            <person name="Henrissat B."/>
            <person name="Holligan D."/>
            <person name="Holt R."/>
            <person name="Huang W."/>
            <person name="Islam-Faridi N."/>
            <person name="Jones S."/>
            <person name="Jones-Rhoades M."/>
            <person name="Jorgensen R."/>
            <person name="Joshi C."/>
            <person name="Kangasjarvi J."/>
            <person name="Karlsson J."/>
            <person name="Kelleher C."/>
            <person name="Kirkpatrick R."/>
            <person name="Kirst M."/>
            <person name="Kohler A."/>
            <person name="Kalluri U."/>
            <person name="Larimer F."/>
            <person name="Leebens-Mack J."/>
            <person name="Leple J.C."/>
            <person name="Locascio P."/>
            <person name="Lou Y."/>
            <person name="Lucas S."/>
            <person name="Martin F."/>
            <person name="Montanini B."/>
            <person name="Napoli C."/>
            <person name="Nelson D.R."/>
            <person name="Nelson C."/>
            <person name="Nieminen K."/>
            <person name="Nilsson O."/>
            <person name="Pereda V."/>
            <person name="Peter G."/>
            <person name="Philippe R."/>
            <person name="Pilate G."/>
            <person name="Poliakov A."/>
            <person name="Razumovskaya J."/>
            <person name="Richardson P."/>
            <person name="Rinaldi C."/>
            <person name="Ritland K."/>
            <person name="Rouze P."/>
            <person name="Ryaboy D."/>
            <person name="Schmutz J."/>
            <person name="Schrader J."/>
            <person name="Segerman B."/>
            <person name="Shin H."/>
            <person name="Siddiqui A."/>
            <person name="Sterky F."/>
            <person name="Terry A."/>
            <person name="Tsai C.J."/>
            <person name="Uberbacher E."/>
            <person name="Unneberg P."/>
            <person name="Vahala J."/>
            <person name="Wall K."/>
            <person name="Wessler S."/>
            <person name="Yang G."/>
            <person name="Yin T."/>
            <person name="Douglas C."/>
            <person name="Marra M."/>
            <person name="Sandberg G."/>
            <person name="Van de Peer Y."/>
            <person name="Rokhsar D."/>
        </authorList>
    </citation>
    <scope>NUCLEOTIDE SEQUENCE [LARGE SCALE GENOMIC DNA]</scope>
    <source>
        <strain evidence="2">cv. Nisqually</strain>
    </source>
</reference>
<keyword evidence="2" id="KW-1185">Reference proteome</keyword>
<proteinExistence type="predicted"/>
<accession>A0A2K2BI70</accession>
<dbReference type="InParanoid" id="A0A2K2BI70"/>
<sequence>MHWSLSTTLMKLVGICLRFIFTFYQLHYQYSCFVCSFISISFSASDSLTQQLLILCRYFSRWLCLHQDYTKCFQTFLSALPSDFRSKQVFLFYLLIYFR</sequence>